<dbReference type="PROSITE" id="PS50005">
    <property type="entry name" value="TPR"/>
    <property type="match status" value="3"/>
</dbReference>
<dbReference type="Pfam" id="PF13374">
    <property type="entry name" value="TPR_10"/>
    <property type="match status" value="1"/>
</dbReference>
<evidence type="ECO:0000256" key="1">
    <source>
        <dbReference type="ARBA" id="ARBA00022737"/>
    </source>
</evidence>
<dbReference type="PROSITE" id="PS51257">
    <property type="entry name" value="PROKAR_LIPOPROTEIN"/>
    <property type="match status" value="1"/>
</dbReference>
<dbReference type="AlphaFoldDB" id="A0A3B1C612"/>
<evidence type="ECO:0000313" key="3">
    <source>
        <dbReference type="EMBL" id="VAX14135.1"/>
    </source>
</evidence>
<dbReference type="InterPro" id="IPR051012">
    <property type="entry name" value="CellSynth/LPSAsmb/PSIAsmb"/>
</dbReference>
<keyword evidence="2" id="KW-0802">TPR repeat</keyword>
<reference evidence="3" key="1">
    <citation type="submission" date="2018-06" db="EMBL/GenBank/DDBJ databases">
        <authorList>
            <person name="Zhirakovskaya E."/>
        </authorList>
    </citation>
    <scope>NUCLEOTIDE SEQUENCE</scope>
</reference>
<evidence type="ECO:0000256" key="2">
    <source>
        <dbReference type="ARBA" id="ARBA00022803"/>
    </source>
</evidence>
<dbReference type="PANTHER" id="PTHR45586">
    <property type="entry name" value="TPR REPEAT-CONTAINING PROTEIN PA4667"/>
    <property type="match status" value="1"/>
</dbReference>
<dbReference type="InterPro" id="IPR013360">
    <property type="entry name" value="Pilus_4_PilW"/>
</dbReference>
<dbReference type="NCBIfam" id="TIGR02521">
    <property type="entry name" value="type_IV_pilW"/>
    <property type="match status" value="1"/>
</dbReference>
<keyword evidence="1" id="KW-0677">Repeat</keyword>
<dbReference type="Pfam" id="PF07719">
    <property type="entry name" value="TPR_2"/>
    <property type="match status" value="1"/>
</dbReference>
<proteinExistence type="predicted"/>
<dbReference type="InterPro" id="IPR019734">
    <property type="entry name" value="TPR_rpt"/>
</dbReference>
<protein>
    <submittedName>
        <fullName evidence="3">Uncharacterized protein</fullName>
    </submittedName>
</protein>
<sequence length="263" mass="30144">MGWINVRLIIFALLASLLVACTAVPVVNESNLKKAAEANAKLGLAYMQQGRNETALHKLLKAVKEDPQNADAHQYLAVLYGRLQRPKLAGQHFRKALEIMPDSSLSSRVAAVRNNYAVFLCEQKHYDEAKGYFAKVLKDPLYQLRDRLFENMARCEQNKGNLHQAEEFYNKALKLNPRSRKSLLGLAQITYDKGLYDQTQVYLNKFLKYNGTHNAESLWLALLVQRQRGNTKRVAEYAIRLKSKYPDAKETQLLKQLEMQDSR</sequence>
<organism evidence="3">
    <name type="scientific">hydrothermal vent metagenome</name>
    <dbReference type="NCBI Taxonomy" id="652676"/>
    <lineage>
        <taxon>unclassified sequences</taxon>
        <taxon>metagenomes</taxon>
        <taxon>ecological metagenomes</taxon>
    </lineage>
</organism>
<dbReference type="SUPFAM" id="SSF48452">
    <property type="entry name" value="TPR-like"/>
    <property type="match status" value="1"/>
</dbReference>
<dbReference type="Pfam" id="PF13432">
    <property type="entry name" value="TPR_16"/>
    <property type="match status" value="1"/>
</dbReference>
<dbReference type="InterPro" id="IPR013105">
    <property type="entry name" value="TPR_2"/>
</dbReference>
<dbReference type="Gene3D" id="1.25.40.10">
    <property type="entry name" value="Tetratricopeptide repeat domain"/>
    <property type="match status" value="1"/>
</dbReference>
<dbReference type="SMART" id="SM00028">
    <property type="entry name" value="TPR"/>
    <property type="match status" value="4"/>
</dbReference>
<accession>A0A3B1C612</accession>
<dbReference type="EMBL" id="UOFZ01000158">
    <property type="protein sequence ID" value="VAX14135.1"/>
    <property type="molecule type" value="Genomic_DNA"/>
</dbReference>
<gene>
    <name evidence="3" type="ORF">MNBD_GAMMA24-2540</name>
</gene>
<dbReference type="InterPro" id="IPR011990">
    <property type="entry name" value="TPR-like_helical_dom_sf"/>
</dbReference>
<dbReference type="PANTHER" id="PTHR45586:SF1">
    <property type="entry name" value="LIPOPOLYSACCHARIDE ASSEMBLY PROTEIN B"/>
    <property type="match status" value="1"/>
</dbReference>
<name>A0A3B1C612_9ZZZZ</name>